<feature type="region of interest" description="Disordered" evidence="1">
    <location>
        <begin position="24"/>
        <end position="57"/>
    </location>
</feature>
<dbReference type="RefSeq" id="WP_108892659.1">
    <property type="nucleotide sequence ID" value="NZ_ONZF01000001.1"/>
</dbReference>
<sequence>MTDYFKTLSLAALLAFAGPALAQEADTPTEDAPAQATDGLNMGEPAGSRQDAEGPGSTYIEAEFGDWQQRCVRAPDGNDPCQLYQLLRDGDGNAVAEMSIFPLPPGREAAAGSTIITPLETLLTRSITLSVDGSQPKRYPFEFCTQQGCISRVGFTAAEVEQFKRGAAGRMVIVPAAAPDQTISLTISLSGFTAGFEAVTEANANAGQAAPE</sequence>
<evidence type="ECO:0000313" key="3">
    <source>
        <dbReference type="EMBL" id="SPJ22821.1"/>
    </source>
</evidence>
<evidence type="ECO:0000256" key="2">
    <source>
        <dbReference type="SAM" id="SignalP"/>
    </source>
</evidence>
<evidence type="ECO:0000256" key="1">
    <source>
        <dbReference type="SAM" id="MobiDB-lite"/>
    </source>
</evidence>
<accession>A0A2R8BRR3</accession>
<feature type="chain" id="PRO_5015363467" description="Invasion associated locus B (IalB) protein" evidence="2">
    <location>
        <begin position="23"/>
        <end position="212"/>
    </location>
</feature>
<organism evidence="3 4">
    <name type="scientific">Palleronia abyssalis</name>
    <dbReference type="NCBI Taxonomy" id="1501240"/>
    <lineage>
        <taxon>Bacteria</taxon>
        <taxon>Pseudomonadati</taxon>
        <taxon>Pseudomonadota</taxon>
        <taxon>Alphaproteobacteria</taxon>
        <taxon>Rhodobacterales</taxon>
        <taxon>Roseobacteraceae</taxon>
        <taxon>Palleronia</taxon>
    </lineage>
</organism>
<proteinExistence type="predicted"/>
<dbReference type="EMBL" id="ONZF01000001">
    <property type="protein sequence ID" value="SPJ22821.1"/>
    <property type="molecule type" value="Genomic_DNA"/>
</dbReference>
<keyword evidence="4" id="KW-1185">Reference proteome</keyword>
<dbReference type="OrthoDB" id="9797912at2"/>
<gene>
    <name evidence="3" type="ORF">PAA8504_00620</name>
</gene>
<reference evidence="3 4" key="1">
    <citation type="submission" date="2018-03" db="EMBL/GenBank/DDBJ databases">
        <authorList>
            <person name="Keele B.F."/>
        </authorList>
    </citation>
    <scope>NUCLEOTIDE SEQUENCE [LARGE SCALE GENOMIC DNA]</scope>
    <source>
        <strain evidence="3 4">CECT 8504</strain>
    </source>
</reference>
<name>A0A2R8BRR3_9RHOB</name>
<dbReference type="Proteomes" id="UP000244912">
    <property type="component" value="Unassembled WGS sequence"/>
</dbReference>
<dbReference type="Gene3D" id="2.60.40.1880">
    <property type="entry name" value="Invasion associated locus B (IalB) protein"/>
    <property type="match status" value="1"/>
</dbReference>
<feature type="signal peptide" evidence="2">
    <location>
        <begin position="1"/>
        <end position="22"/>
    </location>
</feature>
<evidence type="ECO:0000313" key="4">
    <source>
        <dbReference type="Proteomes" id="UP000244912"/>
    </source>
</evidence>
<protein>
    <recommendedName>
        <fullName evidence="5">Invasion associated locus B (IalB) protein</fullName>
    </recommendedName>
</protein>
<dbReference type="InterPro" id="IPR038696">
    <property type="entry name" value="IalB_sf"/>
</dbReference>
<dbReference type="Pfam" id="PF06776">
    <property type="entry name" value="IalB"/>
    <property type="match status" value="1"/>
</dbReference>
<keyword evidence="2" id="KW-0732">Signal</keyword>
<dbReference type="AlphaFoldDB" id="A0A2R8BRR3"/>
<evidence type="ECO:0008006" key="5">
    <source>
        <dbReference type="Google" id="ProtNLM"/>
    </source>
</evidence>
<dbReference type="InterPro" id="IPR010642">
    <property type="entry name" value="Invasion_prot_B"/>
</dbReference>